<name>A0A448TS16_9PAST</name>
<dbReference type="Proteomes" id="UP000279799">
    <property type="component" value="Chromosome"/>
</dbReference>
<keyword evidence="5 10" id="KW-0813">Transport</keyword>
<proteinExistence type="inferred from homology"/>
<dbReference type="GO" id="GO:0042953">
    <property type="term" value="P:lipoprotein transport"/>
    <property type="evidence" value="ECO:0007669"/>
    <property type="project" value="InterPro"/>
</dbReference>
<dbReference type="PANTHER" id="PTHR35869">
    <property type="entry name" value="OUTER-MEMBRANE LIPOPROTEIN CARRIER PROTEIN"/>
    <property type="match status" value="1"/>
</dbReference>
<reference evidence="11 12" key="1">
    <citation type="submission" date="2018-12" db="EMBL/GenBank/DDBJ databases">
        <authorList>
            <consortium name="Pathogen Informatics"/>
        </authorList>
    </citation>
    <scope>NUCLEOTIDE SEQUENCE [LARGE SCALE GENOMIC DNA]</scope>
    <source>
        <strain evidence="11 12">NCTC12871</strain>
    </source>
</reference>
<dbReference type="EMBL" id="LR134510">
    <property type="protein sequence ID" value="VEJ08834.1"/>
    <property type="molecule type" value="Genomic_DNA"/>
</dbReference>
<comment type="similarity">
    <text evidence="2 10">Belongs to the LolA family.</text>
</comment>
<dbReference type="Pfam" id="PF03548">
    <property type="entry name" value="LolA"/>
    <property type="match status" value="1"/>
</dbReference>
<gene>
    <name evidence="10 11" type="primary">lolA</name>
    <name evidence="11" type="ORF">NCTC12871_00251</name>
</gene>
<dbReference type="InterPro" id="IPR018323">
    <property type="entry name" value="OM_lipoprot_carrier_LolA_Pbac"/>
</dbReference>
<evidence type="ECO:0000256" key="10">
    <source>
        <dbReference type="HAMAP-Rule" id="MF_00240"/>
    </source>
</evidence>
<evidence type="ECO:0000256" key="2">
    <source>
        <dbReference type="ARBA" id="ARBA00007615"/>
    </source>
</evidence>
<dbReference type="OrthoDB" id="9787361at2"/>
<dbReference type="KEGG" id="adp:NCTC12871_00251"/>
<evidence type="ECO:0000313" key="12">
    <source>
        <dbReference type="Proteomes" id="UP000279799"/>
    </source>
</evidence>
<dbReference type="Gene3D" id="2.50.20.10">
    <property type="entry name" value="Lipoprotein localisation LolA/LolB/LppX"/>
    <property type="match status" value="1"/>
</dbReference>
<keyword evidence="12" id="KW-1185">Reference proteome</keyword>
<dbReference type="PANTHER" id="PTHR35869:SF1">
    <property type="entry name" value="OUTER-MEMBRANE LIPOPROTEIN CARRIER PROTEIN"/>
    <property type="match status" value="1"/>
</dbReference>
<protein>
    <recommendedName>
        <fullName evidence="4 10">Outer-membrane lipoprotein carrier protein</fullName>
    </recommendedName>
</protein>
<dbReference type="SUPFAM" id="SSF89392">
    <property type="entry name" value="Prokaryotic lipoproteins and lipoprotein localization factors"/>
    <property type="match status" value="1"/>
</dbReference>
<keyword evidence="11" id="KW-0449">Lipoprotein</keyword>
<dbReference type="GO" id="GO:0030288">
    <property type="term" value="C:outer membrane-bounded periplasmic space"/>
    <property type="evidence" value="ECO:0007669"/>
    <property type="project" value="TreeGrafter"/>
</dbReference>
<keyword evidence="6 10" id="KW-0732">Signal</keyword>
<evidence type="ECO:0000256" key="1">
    <source>
        <dbReference type="ARBA" id="ARBA00004418"/>
    </source>
</evidence>
<dbReference type="HAMAP" id="MF_00240">
    <property type="entry name" value="LolA"/>
    <property type="match status" value="1"/>
</dbReference>
<dbReference type="RefSeq" id="WP_126598250.1">
    <property type="nucleotide sequence ID" value="NZ_LR134510.1"/>
</dbReference>
<dbReference type="InterPro" id="IPR004564">
    <property type="entry name" value="OM_lipoprot_carrier_LolA-like"/>
</dbReference>
<dbReference type="GO" id="GO:0044874">
    <property type="term" value="P:lipoprotein localization to outer membrane"/>
    <property type="evidence" value="ECO:0007669"/>
    <property type="project" value="UniProtKB-UniRule"/>
</dbReference>
<keyword evidence="9 10" id="KW-0143">Chaperone</keyword>
<sequence precursor="true">MTKIFTKIVACAFACSITMASANVVSTLQMRLSKLENLSADYHQILKNANGEMVQQSTGTIQLKRPSLFRLESKTTPENMIVGDGKTIWFYDPFVEQVTARKESSLLDNTPFVLLTNNNHATWQRYTMSQMGDTFTLMPKSPKSIIKKFTLNVTKDGKLLGFSTTEKSGQQNIYQLTHQNYAPLASKDFKFVMPEGAVLDDQR</sequence>
<evidence type="ECO:0000256" key="8">
    <source>
        <dbReference type="ARBA" id="ARBA00022927"/>
    </source>
</evidence>
<feature type="signal peptide" evidence="10">
    <location>
        <begin position="1"/>
        <end position="22"/>
    </location>
</feature>
<organism evidence="11 12">
    <name type="scientific">Actinobacillus delphinicola</name>
    <dbReference type="NCBI Taxonomy" id="51161"/>
    <lineage>
        <taxon>Bacteria</taxon>
        <taxon>Pseudomonadati</taxon>
        <taxon>Pseudomonadota</taxon>
        <taxon>Gammaproteobacteria</taxon>
        <taxon>Pasteurellales</taxon>
        <taxon>Pasteurellaceae</taxon>
        <taxon>Actinobacillus</taxon>
    </lineage>
</organism>
<dbReference type="NCBIfam" id="TIGR00547">
    <property type="entry name" value="lolA"/>
    <property type="match status" value="1"/>
</dbReference>
<dbReference type="AlphaFoldDB" id="A0A448TS16"/>
<keyword evidence="8 10" id="KW-0653">Protein transport</keyword>
<evidence type="ECO:0000313" key="11">
    <source>
        <dbReference type="EMBL" id="VEJ08834.1"/>
    </source>
</evidence>
<comment type="subcellular location">
    <subcellularLocation>
        <location evidence="1 10">Periplasm</location>
    </subcellularLocation>
</comment>
<dbReference type="InterPro" id="IPR029046">
    <property type="entry name" value="LolA/LolB/LppX"/>
</dbReference>
<dbReference type="CDD" id="cd16325">
    <property type="entry name" value="LolA"/>
    <property type="match status" value="1"/>
</dbReference>
<evidence type="ECO:0000256" key="7">
    <source>
        <dbReference type="ARBA" id="ARBA00022764"/>
    </source>
</evidence>
<evidence type="ECO:0000256" key="9">
    <source>
        <dbReference type="ARBA" id="ARBA00023186"/>
    </source>
</evidence>
<evidence type="ECO:0000256" key="4">
    <source>
        <dbReference type="ARBA" id="ARBA00014035"/>
    </source>
</evidence>
<evidence type="ECO:0000256" key="5">
    <source>
        <dbReference type="ARBA" id="ARBA00022448"/>
    </source>
</evidence>
<accession>A0A448TS16</accession>
<keyword evidence="7 10" id="KW-0574">Periplasm</keyword>
<feature type="chain" id="PRO_5019598047" description="Outer-membrane lipoprotein carrier protein" evidence="10">
    <location>
        <begin position="23"/>
        <end position="203"/>
    </location>
</feature>
<comment type="function">
    <text evidence="10">Participates in the translocation of lipoproteins from the inner membrane to the outer membrane. Only forms a complex with a lipoprotein if the residue after the N-terminal Cys is not an aspartate (The Asp acts as a targeting signal to indicate that the lipoprotein should stay in the inner membrane).</text>
</comment>
<comment type="subunit">
    <text evidence="3 10">Monomer.</text>
</comment>
<evidence type="ECO:0000256" key="6">
    <source>
        <dbReference type="ARBA" id="ARBA00022729"/>
    </source>
</evidence>
<evidence type="ECO:0000256" key="3">
    <source>
        <dbReference type="ARBA" id="ARBA00011245"/>
    </source>
</evidence>